<evidence type="ECO:0000256" key="5">
    <source>
        <dbReference type="ARBA" id="ARBA00023136"/>
    </source>
</evidence>
<dbReference type="InterPro" id="IPR011701">
    <property type="entry name" value="MFS"/>
</dbReference>
<dbReference type="InterPro" id="IPR036259">
    <property type="entry name" value="MFS_trans_sf"/>
</dbReference>
<dbReference type="PANTHER" id="PTHR23506">
    <property type="entry name" value="GH10249P"/>
    <property type="match status" value="1"/>
</dbReference>
<keyword evidence="3 6" id="KW-0812">Transmembrane</keyword>
<keyword evidence="5 6" id="KW-0472">Membrane</keyword>
<evidence type="ECO:0000256" key="1">
    <source>
        <dbReference type="ARBA" id="ARBA00004141"/>
    </source>
</evidence>
<evidence type="ECO:0000256" key="4">
    <source>
        <dbReference type="ARBA" id="ARBA00022989"/>
    </source>
</evidence>
<feature type="transmembrane region" description="Helical" evidence="6">
    <location>
        <begin position="223"/>
        <end position="242"/>
    </location>
</feature>
<dbReference type="SUPFAM" id="SSF103473">
    <property type="entry name" value="MFS general substrate transporter"/>
    <property type="match status" value="1"/>
</dbReference>
<dbReference type="AlphaFoldDB" id="A0A077ZP31"/>
<dbReference type="Gene3D" id="1.20.1250.20">
    <property type="entry name" value="MFS general substrate transporter like domains"/>
    <property type="match status" value="1"/>
</dbReference>
<keyword evidence="2" id="KW-0813">Transport</keyword>
<keyword evidence="8" id="KW-1185">Reference proteome</keyword>
<dbReference type="EMBL" id="CCKQ01000151">
    <property type="protein sequence ID" value="CDW71219.1"/>
    <property type="molecule type" value="Genomic_DNA"/>
</dbReference>
<feature type="transmembrane region" description="Helical" evidence="6">
    <location>
        <begin position="114"/>
        <end position="131"/>
    </location>
</feature>
<accession>A0A077ZP31</accession>
<dbReference type="InterPro" id="IPR050930">
    <property type="entry name" value="MFS_Vesicular_Transporter"/>
</dbReference>
<dbReference type="Pfam" id="PF07690">
    <property type="entry name" value="MFS_1"/>
    <property type="match status" value="1"/>
</dbReference>
<comment type="subcellular location">
    <subcellularLocation>
        <location evidence="1">Membrane</location>
        <topology evidence="1">Multi-pass membrane protein</topology>
    </subcellularLocation>
</comment>
<dbReference type="Proteomes" id="UP000039865">
    <property type="component" value="Unassembled WGS sequence"/>
</dbReference>
<evidence type="ECO:0000256" key="2">
    <source>
        <dbReference type="ARBA" id="ARBA00022448"/>
    </source>
</evidence>
<dbReference type="PANTHER" id="PTHR23506:SF26">
    <property type="entry name" value="MFS-TYPE TRANSPORTER SLC18B1"/>
    <property type="match status" value="1"/>
</dbReference>
<protein>
    <submittedName>
        <fullName evidence="7">Permeases of the major facilitator superfamily</fullName>
    </submittedName>
</protein>
<evidence type="ECO:0000313" key="8">
    <source>
        <dbReference type="Proteomes" id="UP000039865"/>
    </source>
</evidence>
<gene>
    <name evidence="7" type="primary">Contig12112.g12948</name>
    <name evidence="7" type="ORF">STYLEM_160</name>
</gene>
<feature type="transmembrane region" description="Helical" evidence="6">
    <location>
        <begin position="41"/>
        <end position="64"/>
    </location>
</feature>
<name>A0A077ZP31_STYLE</name>
<feature type="transmembrane region" description="Helical" evidence="6">
    <location>
        <begin position="84"/>
        <end position="102"/>
    </location>
</feature>
<sequence length="296" mass="33967">MKDQSIYKSSQEIVKYDTFQDNLITCDTEQTPINRSEQKRIIFALIISTFFALGQYECMSAFFIPFKVKNHPTITDFQVGLLMGFYQGFVDGHIYVACYAIAVSEFSQNRGEIIGKFEAGMGFGIMMGAPIGQTFSVFMSYPFIFFGFGMLLIFSIIVTIILLPNRVNQNFGDQDCNVDNQDDVVDVSYSQILRNKTVLTALFFNQFGVVVMLFNSMLITNQLVVLGVPDYLTAQFLVFWLTEQKVIIQSRHLLQQAHYLYIFKKFSYSNAYWNSNNRFISCTHIHLFACQCYKGS</sequence>
<dbReference type="GO" id="GO:0022857">
    <property type="term" value="F:transmembrane transporter activity"/>
    <property type="evidence" value="ECO:0007669"/>
    <property type="project" value="InterPro"/>
</dbReference>
<dbReference type="InParanoid" id="A0A077ZP31"/>
<organism evidence="7 8">
    <name type="scientific">Stylonychia lemnae</name>
    <name type="common">Ciliate</name>
    <dbReference type="NCBI Taxonomy" id="5949"/>
    <lineage>
        <taxon>Eukaryota</taxon>
        <taxon>Sar</taxon>
        <taxon>Alveolata</taxon>
        <taxon>Ciliophora</taxon>
        <taxon>Intramacronucleata</taxon>
        <taxon>Spirotrichea</taxon>
        <taxon>Stichotrichia</taxon>
        <taxon>Sporadotrichida</taxon>
        <taxon>Oxytrichidae</taxon>
        <taxon>Stylonychinae</taxon>
        <taxon>Stylonychia</taxon>
    </lineage>
</organism>
<keyword evidence="4 6" id="KW-1133">Transmembrane helix</keyword>
<reference evidence="7 8" key="1">
    <citation type="submission" date="2014-06" db="EMBL/GenBank/DDBJ databases">
        <authorList>
            <person name="Swart Estienne"/>
        </authorList>
    </citation>
    <scope>NUCLEOTIDE SEQUENCE [LARGE SCALE GENOMIC DNA]</scope>
    <source>
        <strain evidence="7 8">130c</strain>
    </source>
</reference>
<feature type="transmembrane region" description="Helical" evidence="6">
    <location>
        <begin position="198"/>
        <end position="217"/>
    </location>
</feature>
<feature type="transmembrane region" description="Helical" evidence="6">
    <location>
        <begin position="143"/>
        <end position="163"/>
    </location>
</feature>
<evidence type="ECO:0000313" key="7">
    <source>
        <dbReference type="EMBL" id="CDW71219.1"/>
    </source>
</evidence>
<dbReference type="OrthoDB" id="303432at2759"/>
<evidence type="ECO:0000256" key="3">
    <source>
        <dbReference type="ARBA" id="ARBA00022692"/>
    </source>
</evidence>
<evidence type="ECO:0000256" key="6">
    <source>
        <dbReference type="SAM" id="Phobius"/>
    </source>
</evidence>
<dbReference type="GO" id="GO:0016020">
    <property type="term" value="C:membrane"/>
    <property type="evidence" value="ECO:0007669"/>
    <property type="project" value="UniProtKB-SubCell"/>
</dbReference>
<proteinExistence type="predicted"/>